<feature type="transmembrane region" description="Helical" evidence="7">
    <location>
        <begin position="185"/>
        <end position="210"/>
    </location>
</feature>
<reference evidence="9 10" key="1">
    <citation type="submission" date="2019-07" db="EMBL/GenBank/DDBJ databases">
        <title>Whole genome shotgun sequence of Oceanobacillus sojae NBRC 105379.</title>
        <authorList>
            <person name="Hosoyama A."/>
            <person name="Uohara A."/>
            <person name="Ohji S."/>
            <person name="Ichikawa N."/>
        </authorList>
    </citation>
    <scope>NUCLEOTIDE SEQUENCE [LARGE SCALE GENOMIC DNA]</scope>
    <source>
        <strain evidence="9 10">NBRC 105379</strain>
    </source>
</reference>
<comment type="caution">
    <text evidence="9">The sequence shown here is derived from an EMBL/GenBank/DDBJ whole genome shotgun (WGS) entry which is preliminary data.</text>
</comment>
<dbReference type="EMBL" id="BJYM01000026">
    <property type="protein sequence ID" value="GEN89639.1"/>
    <property type="molecule type" value="Genomic_DNA"/>
</dbReference>
<evidence type="ECO:0000256" key="2">
    <source>
        <dbReference type="ARBA" id="ARBA00022448"/>
    </source>
</evidence>
<accession>A0A511ZQH8</accession>
<evidence type="ECO:0000256" key="7">
    <source>
        <dbReference type="RuleBase" id="RU363032"/>
    </source>
</evidence>
<feature type="transmembrane region" description="Helical" evidence="7">
    <location>
        <begin position="143"/>
        <end position="165"/>
    </location>
</feature>
<feature type="transmembrane region" description="Helical" evidence="7">
    <location>
        <begin position="112"/>
        <end position="134"/>
    </location>
</feature>
<feature type="domain" description="ABC transmembrane type-1" evidence="8">
    <location>
        <begin position="71"/>
        <end position="282"/>
    </location>
</feature>
<dbReference type="SUPFAM" id="SSF161098">
    <property type="entry name" value="MetI-like"/>
    <property type="match status" value="1"/>
</dbReference>
<protein>
    <submittedName>
        <fullName evidence="9">ABC transporter permease</fullName>
    </submittedName>
</protein>
<dbReference type="GO" id="GO:0055085">
    <property type="term" value="P:transmembrane transport"/>
    <property type="evidence" value="ECO:0007669"/>
    <property type="project" value="InterPro"/>
</dbReference>
<comment type="similarity">
    <text evidence="7">Belongs to the binding-protein-dependent transport system permease family.</text>
</comment>
<name>A0A511ZQH8_9BACI</name>
<evidence type="ECO:0000313" key="9">
    <source>
        <dbReference type="EMBL" id="GEN89639.1"/>
    </source>
</evidence>
<keyword evidence="5 7" id="KW-1133">Transmembrane helix</keyword>
<evidence type="ECO:0000256" key="3">
    <source>
        <dbReference type="ARBA" id="ARBA00022475"/>
    </source>
</evidence>
<evidence type="ECO:0000256" key="1">
    <source>
        <dbReference type="ARBA" id="ARBA00004651"/>
    </source>
</evidence>
<dbReference type="OrthoDB" id="9810086at2"/>
<dbReference type="InterPro" id="IPR000515">
    <property type="entry name" value="MetI-like"/>
</dbReference>
<evidence type="ECO:0000313" key="10">
    <source>
        <dbReference type="Proteomes" id="UP000321558"/>
    </source>
</evidence>
<dbReference type="GO" id="GO:0005886">
    <property type="term" value="C:plasma membrane"/>
    <property type="evidence" value="ECO:0007669"/>
    <property type="project" value="UniProtKB-SubCell"/>
</dbReference>
<dbReference type="Pfam" id="PF00528">
    <property type="entry name" value="BPD_transp_1"/>
    <property type="match status" value="1"/>
</dbReference>
<dbReference type="InterPro" id="IPR035906">
    <property type="entry name" value="MetI-like_sf"/>
</dbReference>
<keyword evidence="2 7" id="KW-0813">Transport</keyword>
<evidence type="ECO:0000259" key="8">
    <source>
        <dbReference type="PROSITE" id="PS50928"/>
    </source>
</evidence>
<gene>
    <name evidence="9" type="ORF">OSO01_43780</name>
</gene>
<dbReference type="Gene3D" id="1.10.3720.10">
    <property type="entry name" value="MetI-like"/>
    <property type="match status" value="1"/>
</dbReference>
<sequence>MIQGNSLSTKIGKFIIYFIVISLGLVCLLPLWNIVAISFSGGAAVAANIVGLTPVNFSTKAYEMIMEDAQFWRSFFISVQRVVLALAINLILIVLMAYPLSKTKREFKSRNIYMNIIIFAMLFSGGLIPTYIVIRNLNLLDTIWVLVLPGAVPIFSVILIMNFFVGVPKSLEEAAVIDGASPLQILFKVYIPVSLPALATVALFSIVGNWNDFMSGLIYMSQVSNYPIMTYIQSLTIDIAELVRSGTSSDALQNIAEVQNRNLNAAKIVISTIPLLLIYPFLQKYFVTGIVVGSVKE</sequence>
<dbReference type="RefSeq" id="WP_147212525.1">
    <property type="nucleotide sequence ID" value="NZ_BJYM01000026.1"/>
</dbReference>
<feature type="transmembrane region" description="Helical" evidence="7">
    <location>
        <begin position="12"/>
        <end position="31"/>
    </location>
</feature>
<keyword evidence="6 7" id="KW-0472">Membrane</keyword>
<organism evidence="9 10">
    <name type="scientific">Oceanobacillus sojae</name>
    <dbReference type="NCBI Taxonomy" id="582851"/>
    <lineage>
        <taxon>Bacteria</taxon>
        <taxon>Bacillati</taxon>
        <taxon>Bacillota</taxon>
        <taxon>Bacilli</taxon>
        <taxon>Bacillales</taxon>
        <taxon>Bacillaceae</taxon>
        <taxon>Oceanobacillus</taxon>
    </lineage>
</organism>
<feature type="transmembrane region" description="Helical" evidence="7">
    <location>
        <begin position="37"/>
        <end position="57"/>
    </location>
</feature>
<evidence type="ECO:0000256" key="5">
    <source>
        <dbReference type="ARBA" id="ARBA00022989"/>
    </source>
</evidence>
<dbReference type="PANTHER" id="PTHR43744:SF9">
    <property type="entry name" value="POLYGALACTURONAN_RHAMNOGALACTURONAN TRANSPORT SYSTEM PERMEASE PROTEIN YTCP"/>
    <property type="match status" value="1"/>
</dbReference>
<dbReference type="PANTHER" id="PTHR43744">
    <property type="entry name" value="ABC TRANSPORTER PERMEASE PROTEIN MG189-RELATED-RELATED"/>
    <property type="match status" value="1"/>
</dbReference>
<dbReference type="PROSITE" id="PS50928">
    <property type="entry name" value="ABC_TM1"/>
    <property type="match status" value="1"/>
</dbReference>
<evidence type="ECO:0000256" key="4">
    <source>
        <dbReference type="ARBA" id="ARBA00022692"/>
    </source>
</evidence>
<dbReference type="CDD" id="cd06261">
    <property type="entry name" value="TM_PBP2"/>
    <property type="match status" value="1"/>
</dbReference>
<evidence type="ECO:0000256" key="6">
    <source>
        <dbReference type="ARBA" id="ARBA00023136"/>
    </source>
</evidence>
<keyword evidence="10" id="KW-1185">Reference proteome</keyword>
<feature type="transmembrane region" description="Helical" evidence="7">
    <location>
        <begin position="78"/>
        <end position="100"/>
    </location>
</feature>
<keyword evidence="3" id="KW-1003">Cell membrane</keyword>
<dbReference type="AlphaFoldDB" id="A0A511ZQH8"/>
<dbReference type="Proteomes" id="UP000321558">
    <property type="component" value="Unassembled WGS sequence"/>
</dbReference>
<keyword evidence="4 7" id="KW-0812">Transmembrane</keyword>
<proteinExistence type="inferred from homology"/>
<comment type="subcellular location">
    <subcellularLocation>
        <location evidence="1 7">Cell membrane</location>
        <topology evidence="1 7">Multi-pass membrane protein</topology>
    </subcellularLocation>
</comment>